<organism evidence="3 4">
    <name type="scientific">Streptoalloteichus hindustanus</name>
    <dbReference type="NCBI Taxonomy" id="2017"/>
    <lineage>
        <taxon>Bacteria</taxon>
        <taxon>Bacillati</taxon>
        <taxon>Actinomycetota</taxon>
        <taxon>Actinomycetes</taxon>
        <taxon>Pseudonocardiales</taxon>
        <taxon>Pseudonocardiaceae</taxon>
        <taxon>Streptoalloteichus</taxon>
    </lineage>
</organism>
<protein>
    <recommendedName>
        <fullName evidence="2">DUF1707 domain-containing protein</fullName>
    </recommendedName>
</protein>
<gene>
    <name evidence="3" type="ORF">SAMN05444320_10171</name>
</gene>
<sequence>MGDPLHPDDIRASDIDRKLVQDRLHVAHAQGLIDLAEFDARVRTAWDAKTRGELGRVVADLPSPAAPRPAKPSSARVAMTVLTRIWLSVVAFNVAVWGLLVLSTGWAYPWWIWFAAPGAVLGVLWWSGVGRDNER</sequence>
<dbReference type="Proteomes" id="UP000184501">
    <property type="component" value="Unassembled WGS sequence"/>
</dbReference>
<keyword evidence="1" id="KW-0812">Transmembrane</keyword>
<evidence type="ECO:0000313" key="3">
    <source>
        <dbReference type="EMBL" id="SHE43334.1"/>
    </source>
</evidence>
<proteinExistence type="predicted"/>
<feature type="transmembrane region" description="Helical" evidence="1">
    <location>
        <begin position="108"/>
        <end position="129"/>
    </location>
</feature>
<dbReference type="RefSeq" id="WP_073479319.1">
    <property type="nucleotide sequence ID" value="NZ_FQVN01000001.1"/>
</dbReference>
<dbReference type="OrthoDB" id="3748531at2"/>
<evidence type="ECO:0000313" key="4">
    <source>
        <dbReference type="Proteomes" id="UP000184501"/>
    </source>
</evidence>
<dbReference type="EMBL" id="FQVN01000001">
    <property type="protein sequence ID" value="SHE43334.1"/>
    <property type="molecule type" value="Genomic_DNA"/>
</dbReference>
<keyword evidence="4" id="KW-1185">Reference proteome</keyword>
<dbReference type="PANTHER" id="PTHR40763">
    <property type="entry name" value="MEMBRANE PROTEIN-RELATED"/>
    <property type="match status" value="1"/>
</dbReference>
<name>A0A1M4TG67_STRHI</name>
<dbReference type="AlphaFoldDB" id="A0A1M4TG67"/>
<feature type="transmembrane region" description="Helical" evidence="1">
    <location>
        <begin position="81"/>
        <end position="102"/>
    </location>
</feature>
<keyword evidence="1" id="KW-0472">Membrane</keyword>
<reference evidence="3 4" key="1">
    <citation type="submission" date="2016-11" db="EMBL/GenBank/DDBJ databases">
        <authorList>
            <person name="Jaros S."/>
            <person name="Januszkiewicz K."/>
            <person name="Wedrychowicz H."/>
        </authorList>
    </citation>
    <scope>NUCLEOTIDE SEQUENCE [LARGE SCALE GENOMIC DNA]</scope>
    <source>
        <strain evidence="3 4">DSM 44523</strain>
    </source>
</reference>
<dbReference type="PANTHER" id="PTHR40763:SF5">
    <property type="entry name" value="MEMBRANE PROTEIN"/>
    <property type="match status" value="1"/>
</dbReference>
<dbReference type="Pfam" id="PF08044">
    <property type="entry name" value="DUF1707"/>
    <property type="match status" value="1"/>
</dbReference>
<feature type="domain" description="DUF1707" evidence="2">
    <location>
        <begin position="10"/>
        <end position="62"/>
    </location>
</feature>
<dbReference type="InterPro" id="IPR012551">
    <property type="entry name" value="DUF1707_SHOCT-like"/>
</dbReference>
<evidence type="ECO:0000259" key="2">
    <source>
        <dbReference type="Pfam" id="PF08044"/>
    </source>
</evidence>
<keyword evidence="1" id="KW-1133">Transmembrane helix</keyword>
<accession>A0A1M4TG67</accession>
<evidence type="ECO:0000256" key="1">
    <source>
        <dbReference type="SAM" id="Phobius"/>
    </source>
</evidence>
<dbReference type="STRING" id="2017.SAMN05444320_10171"/>